<feature type="compositionally biased region" description="Basic and acidic residues" evidence="1">
    <location>
        <begin position="37"/>
        <end position="66"/>
    </location>
</feature>
<evidence type="ECO:0000256" key="1">
    <source>
        <dbReference type="SAM" id="MobiDB-lite"/>
    </source>
</evidence>
<name>A0A9P7GCC8_9AGAR</name>
<organism evidence="2 3">
    <name type="scientific">Asterophora parasitica</name>
    <dbReference type="NCBI Taxonomy" id="117018"/>
    <lineage>
        <taxon>Eukaryota</taxon>
        <taxon>Fungi</taxon>
        <taxon>Dikarya</taxon>
        <taxon>Basidiomycota</taxon>
        <taxon>Agaricomycotina</taxon>
        <taxon>Agaricomycetes</taxon>
        <taxon>Agaricomycetidae</taxon>
        <taxon>Agaricales</taxon>
        <taxon>Tricholomatineae</taxon>
        <taxon>Lyophyllaceae</taxon>
        <taxon>Asterophora</taxon>
    </lineage>
</organism>
<dbReference type="AlphaFoldDB" id="A0A9P7GCC8"/>
<reference evidence="2" key="1">
    <citation type="submission" date="2020-07" db="EMBL/GenBank/DDBJ databases">
        <authorList>
            <person name="Nieuwenhuis M."/>
            <person name="Van De Peppel L.J.J."/>
        </authorList>
    </citation>
    <scope>NUCLEOTIDE SEQUENCE</scope>
    <source>
        <strain evidence="2">AP01</strain>
        <tissue evidence="2">Mycelium</tissue>
    </source>
</reference>
<sequence>MSQHLQHLHDSARSSTTTIADTSGAAPHGFKPTQSPLERELTRDELRIEKYGGSDIRDPPEQRTDGAPEPEPEQDEKANQVSWDGPNDMSNPQNWSTRRKWFITFGCALMTVNV</sequence>
<accession>A0A9P7GCC8</accession>
<gene>
    <name evidence="2" type="ORF">DXG03_008537</name>
</gene>
<protein>
    <submittedName>
        <fullName evidence="2">Uncharacterized protein</fullName>
    </submittedName>
</protein>
<evidence type="ECO:0000313" key="3">
    <source>
        <dbReference type="Proteomes" id="UP000775547"/>
    </source>
</evidence>
<dbReference type="OrthoDB" id="3059356at2759"/>
<proteinExistence type="predicted"/>
<comment type="caution">
    <text evidence="2">The sequence shown here is derived from an EMBL/GenBank/DDBJ whole genome shotgun (WGS) entry which is preliminary data.</text>
</comment>
<dbReference type="Proteomes" id="UP000775547">
    <property type="component" value="Unassembled WGS sequence"/>
</dbReference>
<keyword evidence="3" id="KW-1185">Reference proteome</keyword>
<dbReference type="EMBL" id="JABCKV010000070">
    <property type="protein sequence ID" value="KAG5644442.1"/>
    <property type="molecule type" value="Genomic_DNA"/>
</dbReference>
<reference evidence="2" key="2">
    <citation type="submission" date="2021-10" db="EMBL/GenBank/DDBJ databases">
        <title>Phylogenomics reveals ancestral predisposition of the termite-cultivated fungus Termitomyces towards a domesticated lifestyle.</title>
        <authorList>
            <person name="Auxier B."/>
            <person name="Grum-Grzhimaylo A."/>
            <person name="Cardenas M.E."/>
            <person name="Lodge J.D."/>
            <person name="Laessoe T."/>
            <person name="Pedersen O."/>
            <person name="Smith M.E."/>
            <person name="Kuyper T.W."/>
            <person name="Franco-Molano E.A."/>
            <person name="Baroni T.J."/>
            <person name="Aanen D.K."/>
        </authorList>
    </citation>
    <scope>NUCLEOTIDE SEQUENCE</scope>
    <source>
        <strain evidence="2">AP01</strain>
        <tissue evidence="2">Mycelium</tissue>
    </source>
</reference>
<evidence type="ECO:0000313" key="2">
    <source>
        <dbReference type="EMBL" id="KAG5644442.1"/>
    </source>
</evidence>
<feature type="region of interest" description="Disordered" evidence="1">
    <location>
        <begin position="1"/>
        <end position="96"/>
    </location>
</feature>